<dbReference type="HOGENOM" id="CLU_172118_0_0_1"/>
<feature type="region of interest" description="Disordered" evidence="1">
    <location>
        <begin position="61"/>
        <end position="119"/>
    </location>
</feature>
<evidence type="ECO:0000313" key="2">
    <source>
        <dbReference type="EnsemblPlants" id="ONIVA02G06260.1"/>
    </source>
</evidence>
<evidence type="ECO:0000313" key="3">
    <source>
        <dbReference type="Proteomes" id="UP000006591"/>
    </source>
</evidence>
<evidence type="ECO:0000256" key="1">
    <source>
        <dbReference type="SAM" id="MobiDB-lite"/>
    </source>
</evidence>
<dbReference type="AlphaFoldDB" id="A0A0E0G282"/>
<accession>A0A0E0G282</accession>
<dbReference type="Proteomes" id="UP000006591">
    <property type="component" value="Chromosome 2"/>
</dbReference>
<name>A0A0E0G282_ORYNI</name>
<reference evidence="2" key="2">
    <citation type="submission" date="2018-04" db="EMBL/GenBank/DDBJ databases">
        <title>OnivRS2 (Oryza nivara Reference Sequence Version 2).</title>
        <authorList>
            <person name="Zhang J."/>
            <person name="Kudrna D."/>
            <person name="Lee S."/>
            <person name="Talag J."/>
            <person name="Rajasekar S."/>
            <person name="Welchert J."/>
            <person name="Hsing Y.-I."/>
            <person name="Wing R.A."/>
        </authorList>
    </citation>
    <scope>NUCLEOTIDE SEQUENCE [LARGE SCALE GENOMIC DNA]</scope>
    <source>
        <strain evidence="2">SL10</strain>
    </source>
</reference>
<protein>
    <submittedName>
        <fullName evidence="2">Uncharacterized protein</fullName>
    </submittedName>
</protein>
<feature type="compositionally biased region" description="Basic and acidic residues" evidence="1">
    <location>
        <begin position="80"/>
        <end position="110"/>
    </location>
</feature>
<organism evidence="2">
    <name type="scientific">Oryza nivara</name>
    <name type="common">Indian wild rice</name>
    <name type="synonym">Oryza sativa f. spontanea</name>
    <dbReference type="NCBI Taxonomy" id="4536"/>
    <lineage>
        <taxon>Eukaryota</taxon>
        <taxon>Viridiplantae</taxon>
        <taxon>Streptophyta</taxon>
        <taxon>Embryophyta</taxon>
        <taxon>Tracheophyta</taxon>
        <taxon>Spermatophyta</taxon>
        <taxon>Magnoliopsida</taxon>
        <taxon>Liliopsida</taxon>
        <taxon>Poales</taxon>
        <taxon>Poaceae</taxon>
        <taxon>BOP clade</taxon>
        <taxon>Oryzoideae</taxon>
        <taxon>Oryzeae</taxon>
        <taxon>Oryzinae</taxon>
        <taxon>Oryza</taxon>
    </lineage>
</organism>
<keyword evidence="3" id="KW-1185">Reference proteome</keyword>
<dbReference type="Gramene" id="ONIVA02G06260.1">
    <property type="protein sequence ID" value="ONIVA02G06260.1"/>
    <property type="gene ID" value="ONIVA02G06260"/>
</dbReference>
<proteinExistence type="predicted"/>
<sequence>MAELIVEGPRSNDPRWLNRHWLRSYWPPLCRRRFWDLGAAARRRAARRAVAALRRRRRRVSGDAPLAPPCAESFRLGPPRRTDAAPLLRREREVEDDGEERKEREREKPCGTHIVVSAQ</sequence>
<dbReference type="EnsemblPlants" id="ONIVA02G06260.1">
    <property type="protein sequence ID" value="ONIVA02G06260.1"/>
    <property type="gene ID" value="ONIVA02G06260"/>
</dbReference>
<reference evidence="2" key="1">
    <citation type="submission" date="2015-04" db="UniProtKB">
        <authorList>
            <consortium name="EnsemblPlants"/>
        </authorList>
    </citation>
    <scope>IDENTIFICATION</scope>
    <source>
        <strain evidence="2">SL10</strain>
    </source>
</reference>